<dbReference type="InterPro" id="IPR000706">
    <property type="entry name" value="AGPR_type-1"/>
</dbReference>
<dbReference type="InterPro" id="IPR023013">
    <property type="entry name" value="AGPR_AS"/>
</dbReference>
<feature type="domain" description="Semialdehyde dehydrogenase NAD-binding" evidence="19">
    <location>
        <begin position="1462"/>
        <end position="1600"/>
    </location>
</feature>
<gene>
    <name evidence="20" type="ORF">SVIM_LOCUS205982</name>
</gene>
<dbReference type="PROSITE" id="PS01224">
    <property type="entry name" value="ARGC"/>
    <property type="match status" value="1"/>
</dbReference>
<keyword evidence="11" id="KW-0505">Motor protein</keyword>
<evidence type="ECO:0000256" key="16">
    <source>
        <dbReference type="PROSITE-ProRule" id="PRU10010"/>
    </source>
</evidence>
<dbReference type="Gene3D" id="3.30.360.10">
    <property type="entry name" value="Dihydrodipicolinate Reductase, domain 2"/>
    <property type="match status" value="1"/>
</dbReference>
<evidence type="ECO:0000256" key="8">
    <source>
        <dbReference type="ARBA" id="ARBA00022857"/>
    </source>
</evidence>
<dbReference type="GO" id="GO:0070401">
    <property type="term" value="F:NADP+ binding"/>
    <property type="evidence" value="ECO:0007669"/>
    <property type="project" value="InterPro"/>
</dbReference>
<keyword evidence="3" id="KW-0055">Arginine biosynthesis</keyword>
<evidence type="ECO:0000256" key="13">
    <source>
        <dbReference type="ARBA" id="ARBA00060921"/>
    </source>
</evidence>
<evidence type="ECO:0000256" key="9">
    <source>
        <dbReference type="ARBA" id="ARBA00023002"/>
    </source>
</evidence>
<feature type="region of interest" description="Disordered" evidence="18">
    <location>
        <begin position="1066"/>
        <end position="1092"/>
    </location>
</feature>
<sequence length="1804" mass="204242">MKIQTVNHKLLAFEQIIQEAGICWCQTKEFVEMEVGEAKIVAAQKMAEASCIYSKFEEAQDTMKEADIMINELLIANEAMKLEMERLKQIEVKLTSERDMLDNEVQSLQSLNELKDQQFVDLEMQFGSDLMETRDLVMQMEGVISQVQISFEMFLSMLCEIHSLKALVLDSGKLVRSWLEDVWSEIIVKDSAVSVLHLCHMGILLETVTGLNAENGLLQHGLSESNSLIIDLRERNSKTSRELQSCRILKGKLLADIKNSFVRILRKEKETERFGLKLTSFEKKISDIQFQEELMLQRSNYMGSQLAVLMKELDSTNTNAVESLFNQEKLLEDEKELRNSQTEFLMMDLCSKDIESFILASQLEEMSLREVAAEREHLNCCSIFENLKTEVIISQVDTELKEHLLVAKEADVAFLQRKVQEADREVEDLLSSLKDVACSNDKLRSGLGEVMTTKMRLLSQIQELEAECDKLQKNLKSKESDLEKSSSHIAVISQQKQDLQKSICRLETASSKLQTELELKDLELRRLNWLEHENKSLKDEVLNLKNEKNLVLRDLEKKKSEVESSLSQVDMENDRLQDKILSLESVIASLQTDLKMKSVEVNELQNSQSVATADLGLKKQDLQNFVCKVNTLKDENIVLRSEIRSHKIVLHEALSKSTLNTAKYVESVESVHSISHKLFNGMEKECYMLAEKMFHEICENIEGTSEFIKEIEWLESCTADLVSDNMSLQAELLRKDDILKGLSFDMSLLQESASNTKDQKDKLKEMVTTMEALEDELVVKSSELEQTIAHSQLLEAQLTEKIDVMSNLESDIAKGHLSLQNISCENLDLRAQIQEALAAKCSLEEELTEKKSLAESLETEVSQMGDALGEMSDTVESLRSHLSELTSERDQLQLKMHSLEDKLQRTEAWAEETEAIAEEAQQTAESRKMYAEEKEAEVKLLERSVEELECTINVLENKVDILKGEAERQRLQREELEDELHSVKYQMQNVENVDTDMKRHLEEKERGLEEAQKHIQILESSISDKDAEISQFKAHVTELNLHAEAQASEYKQKFKALEAMVEQVKPEGHFSHSTSSSSNKSEKNAAKSRGSSSPFKCIGLGLAQQIKSEKNEDLAAARLQIEELESIAVNRQKEIFALNARLAAAESMTHDVIRDLLGVKLDMTNYVSLLDDKQVQKIAEKAQLGTSEPHVKDQEIIKLKQKLSEFIEERRGWLEEIDRKHAELVAAQVALEKLHQRDQLHKTENEMLKMESVNHKKKVMELEGEEENYSLKIHNEDLSAKLRRAEINLSRIKEELAHHRASAGKSLYIDFDGEQRLMDKLKETEEDKVQLAQKLLGLCTSILRAAGITKPVSSITPTIAEDALEQLKNRITSLERELQDLTVKNKITSERIRLSELRPQISPINSRTDDNRQTPRKGQGSEVKVSNLKSNNGNWNLHIGGSTALSTKRMQISNSKQEKEIRVALLGASGYTGAEIIRLLANHPYFGITVMTADRNAGKSMDSVFPHFITQKDLPVLVSTNDADFSDVDAVFCCLPHGTTQEIIKGLPKRLKIVDLSADFRLRNVSEYEEWYGQPHRAPDLQEEAVYGLTEILREEIKNAHLVANPGCYPTSIQLPLVPLIKANLIEHKNIIIDAKSGASGAGRGAKVGNLYTELTEGIMSYGVTRHRHAPEIEQGLSDAAHSKVTISFTPHLMPMSRGMQSTIYVEMASGVTTDNLYQQLKVSYQDEEFVRLLEKGAVPRTQDVRGSNYCYINVFPDRIPGRAIIISVIDNLVKGASGQALQNLNIMMGFPENTGLGYLPLFP</sequence>
<dbReference type="SUPFAM" id="SSF57997">
    <property type="entry name" value="Tropomyosin"/>
    <property type="match status" value="1"/>
</dbReference>
<dbReference type="InterPro" id="IPR044986">
    <property type="entry name" value="KIF15/KIN-12"/>
</dbReference>
<dbReference type="PANTHER" id="PTHR37739:SF8">
    <property type="entry name" value="KINESIN-LIKE PROTEIN KIN-12D"/>
    <property type="match status" value="1"/>
</dbReference>
<evidence type="ECO:0000256" key="14">
    <source>
        <dbReference type="ARBA" id="ARBA00067665"/>
    </source>
</evidence>
<protein>
    <recommendedName>
        <fullName evidence="14">Probable N-acetyl-gamma-glutamyl-phosphate reductase, chloroplastic</fullName>
        <ecNumber evidence="2">1.2.1.38</ecNumber>
    </recommendedName>
    <alternativeName>
        <fullName evidence="15">N-acetyl-glutamate semialdehyde dehydrogenase</fullName>
    </alternativeName>
</protein>
<dbReference type="InterPro" id="IPR000534">
    <property type="entry name" value="Semialdehyde_DH_NAD-bd"/>
</dbReference>
<organism evidence="20">
    <name type="scientific">Salix viminalis</name>
    <name type="common">Common osier</name>
    <name type="synonym">Basket willow</name>
    <dbReference type="NCBI Taxonomy" id="40686"/>
    <lineage>
        <taxon>Eukaryota</taxon>
        <taxon>Viridiplantae</taxon>
        <taxon>Streptophyta</taxon>
        <taxon>Embryophyta</taxon>
        <taxon>Tracheophyta</taxon>
        <taxon>Spermatophyta</taxon>
        <taxon>Magnoliopsida</taxon>
        <taxon>eudicotyledons</taxon>
        <taxon>Gunneridae</taxon>
        <taxon>Pentapetalae</taxon>
        <taxon>rosids</taxon>
        <taxon>fabids</taxon>
        <taxon>Malpighiales</taxon>
        <taxon>Salicaceae</taxon>
        <taxon>Saliceae</taxon>
        <taxon>Salix</taxon>
    </lineage>
</organism>
<dbReference type="FunFam" id="3.30.360.10:FF:000014">
    <property type="entry name" value="N-acetyl-gamma-glutamyl-phosphate reductase"/>
    <property type="match status" value="1"/>
</dbReference>
<dbReference type="CDD" id="cd17895">
    <property type="entry name" value="AGPR_1_N"/>
    <property type="match status" value="1"/>
</dbReference>
<feature type="coiled-coil region" evidence="17">
    <location>
        <begin position="1364"/>
        <end position="1391"/>
    </location>
</feature>
<reference evidence="20" key="1">
    <citation type="submission" date="2019-03" db="EMBL/GenBank/DDBJ databases">
        <authorList>
            <person name="Mank J."/>
            <person name="Almeida P."/>
        </authorList>
    </citation>
    <scope>NUCLEOTIDE SEQUENCE</scope>
    <source>
        <strain evidence="20">78183</strain>
    </source>
</reference>
<dbReference type="HAMAP" id="MF_00150">
    <property type="entry name" value="ArgC_type1"/>
    <property type="match status" value="1"/>
</dbReference>
<comment type="similarity">
    <text evidence="13">Belongs to the NAGSA dehydrogenase family. Type 1 subfamily.</text>
</comment>
<feature type="coiled-coil region" evidence="17">
    <location>
        <begin position="1107"/>
        <end position="1134"/>
    </location>
</feature>
<dbReference type="EMBL" id="CAADRP010001347">
    <property type="protein sequence ID" value="VFU38164.1"/>
    <property type="molecule type" value="Genomic_DNA"/>
</dbReference>
<evidence type="ECO:0000256" key="1">
    <source>
        <dbReference type="ARBA" id="ARBA00004862"/>
    </source>
</evidence>
<name>A0A6N2LDJ8_SALVM</name>
<dbReference type="Pfam" id="PF01118">
    <property type="entry name" value="Semialdhyde_dh"/>
    <property type="match status" value="1"/>
</dbReference>
<dbReference type="EC" id="1.2.1.38" evidence="2"/>
<evidence type="ECO:0000256" key="2">
    <source>
        <dbReference type="ARBA" id="ARBA00013072"/>
    </source>
</evidence>
<evidence type="ECO:0000256" key="7">
    <source>
        <dbReference type="ARBA" id="ARBA00022840"/>
    </source>
</evidence>
<dbReference type="GO" id="GO:0003942">
    <property type="term" value="F:N-acetyl-gamma-glutamyl-phosphate reductase activity"/>
    <property type="evidence" value="ECO:0007669"/>
    <property type="project" value="UniProtKB-EC"/>
</dbReference>
<evidence type="ECO:0000256" key="11">
    <source>
        <dbReference type="ARBA" id="ARBA00023175"/>
    </source>
</evidence>
<comment type="pathway">
    <text evidence="1">Amino-acid biosynthesis; L-arginine biosynthesis; N(2)-acetyl-L-ornithine from L-glutamate: step 3/4.</text>
</comment>
<feature type="coiled-coil region" evidence="17">
    <location>
        <begin position="875"/>
        <end position="1060"/>
    </location>
</feature>
<keyword evidence="4" id="KW-0028">Amino-acid biosynthesis</keyword>
<dbReference type="UniPathway" id="UPA00068">
    <property type="reaction ID" value="UER00108"/>
</dbReference>
<proteinExistence type="inferred from homology"/>
<evidence type="ECO:0000256" key="4">
    <source>
        <dbReference type="ARBA" id="ARBA00022605"/>
    </source>
</evidence>
<evidence type="ECO:0000256" key="6">
    <source>
        <dbReference type="ARBA" id="ARBA00022741"/>
    </source>
</evidence>
<feature type="region of interest" description="Disordered" evidence="18">
    <location>
        <begin position="1398"/>
        <end position="1427"/>
    </location>
</feature>
<evidence type="ECO:0000256" key="12">
    <source>
        <dbReference type="ARBA" id="ARBA00050557"/>
    </source>
</evidence>
<evidence type="ECO:0000313" key="20">
    <source>
        <dbReference type="EMBL" id="VFU38164.1"/>
    </source>
</evidence>
<keyword evidence="10 17" id="KW-0175">Coiled coil</keyword>
<dbReference type="CDD" id="cd23934">
    <property type="entry name" value="AGPR_1_C"/>
    <property type="match status" value="1"/>
</dbReference>
<feature type="active site" evidence="16">
    <location>
        <position position="1608"/>
    </location>
</feature>
<evidence type="ECO:0000256" key="18">
    <source>
        <dbReference type="SAM" id="MobiDB-lite"/>
    </source>
</evidence>
<dbReference type="SMART" id="SM00859">
    <property type="entry name" value="Semialdhyde_dh"/>
    <property type="match status" value="1"/>
</dbReference>
<dbReference type="GO" id="GO:0005874">
    <property type="term" value="C:microtubule"/>
    <property type="evidence" value="ECO:0007669"/>
    <property type="project" value="UniProtKB-KW"/>
</dbReference>
<dbReference type="GO" id="GO:0005524">
    <property type="term" value="F:ATP binding"/>
    <property type="evidence" value="ECO:0007669"/>
    <property type="project" value="UniProtKB-KW"/>
</dbReference>
<dbReference type="SUPFAM" id="SSF55347">
    <property type="entry name" value="Glyceraldehyde-3-phosphate dehydrogenase-like, C-terminal domain"/>
    <property type="match status" value="1"/>
</dbReference>
<feature type="coiled-coil region" evidence="17">
    <location>
        <begin position="1245"/>
        <end position="1334"/>
    </location>
</feature>
<evidence type="ECO:0000259" key="19">
    <source>
        <dbReference type="SMART" id="SM00859"/>
    </source>
</evidence>
<keyword evidence="7" id="KW-0067">ATP-binding</keyword>
<feature type="coiled-coil region" evidence="17">
    <location>
        <begin position="405"/>
        <end position="488"/>
    </location>
</feature>
<dbReference type="InterPro" id="IPR058924">
    <property type="entry name" value="AGPR_dimerisation_dom"/>
</dbReference>
<dbReference type="NCBIfam" id="TIGR01850">
    <property type="entry name" value="argC"/>
    <property type="match status" value="1"/>
</dbReference>
<dbReference type="GO" id="GO:0006526">
    <property type="term" value="P:L-arginine biosynthetic process"/>
    <property type="evidence" value="ECO:0007669"/>
    <property type="project" value="UniProtKB-UniPathway"/>
</dbReference>
<evidence type="ECO:0000256" key="5">
    <source>
        <dbReference type="ARBA" id="ARBA00022701"/>
    </source>
</evidence>
<comment type="catalytic activity">
    <reaction evidence="12">
        <text>N-acetyl-L-glutamate 5-semialdehyde + phosphate + NADP(+) = N-acetyl-L-glutamyl 5-phosphate + NADPH + H(+)</text>
        <dbReference type="Rhea" id="RHEA:21588"/>
        <dbReference type="ChEBI" id="CHEBI:15378"/>
        <dbReference type="ChEBI" id="CHEBI:29123"/>
        <dbReference type="ChEBI" id="CHEBI:43474"/>
        <dbReference type="ChEBI" id="CHEBI:57783"/>
        <dbReference type="ChEBI" id="CHEBI:57936"/>
        <dbReference type="ChEBI" id="CHEBI:58349"/>
        <dbReference type="EC" id="1.2.1.38"/>
    </reaction>
</comment>
<feature type="coiled-coil region" evidence="17">
    <location>
        <begin position="70"/>
        <end position="104"/>
    </location>
</feature>
<dbReference type="InterPro" id="IPR036291">
    <property type="entry name" value="NAD(P)-bd_dom_sf"/>
</dbReference>
<keyword evidence="9" id="KW-0560">Oxidoreductase</keyword>
<keyword evidence="6" id="KW-0547">Nucleotide-binding</keyword>
<evidence type="ECO:0000256" key="17">
    <source>
        <dbReference type="SAM" id="Coils"/>
    </source>
</evidence>
<dbReference type="PANTHER" id="PTHR37739">
    <property type="entry name" value="KINESIN-LIKE PROTEIN KIN-12D"/>
    <property type="match status" value="1"/>
</dbReference>
<feature type="coiled-coil region" evidence="17">
    <location>
        <begin position="746"/>
        <end position="776"/>
    </location>
</feature>
<dbReference type="Pfam" id="PF22698">
    <property type="entry name" value="Semialdhyde_dhC_1"/>
    <property type="match status" value="1"/>
</dbReference>
<evidence type="ECO:0000256" key="3">
    <source>
        <dbReference type="ARBA" id="ARBA00022571"/>
    </source>
</evidence>
<dbReference type="SUPFAM" id="SSF51735">
    <property type="entry name" value="NAD(P)-binding Rossmann-fold domains"/>
    <property type="match status" value="1"/>
</dbReference>
<keyword evidence="8" id="KW-0521">NADP</keyword>
<accession>A0A6N2LDJ8</accession>
<feature type="coiled-coil region" evidence="17">
    <location>
        <begin position="527"/>
        <end position="607"/>
    </location>
</feature>
<dbReference type="GO" id="GO:0051287">
    <property type="term" value="F:NAD binding"/>
    <property type="evidence" value="ECO:0007669"/>
    <property type="project" value="InterPro"/>
</dbReference>
<dbReference type="Gene3D" id="3.40.50.720">
    <property type="entry name" value="NAD(P)-binding Rossmann-like Domain"/>
    <property type="match status" value="1"/>
</dbReference>
<evidence type="ECO:0000256" key="15">
    <source>
        <dbReference type="ARBA" id="ARBA00076903"/>
    </source>
</evidence>
<keyword evidence="5" id="KW-0493">Microtubule</keyword>
<evidence type="ECO:0000256" key="10">
    <source>
        <dbReference type="ARBA" id="ARBA00023054"/>
    </source>
</evidence>